<gene>
    <name evidence="1" type="ORF">RIB2604_01800890</name>
</gene>
<sequence length="104" mass="11296">MAELPFGTDFLPGVPLRPSQMVPRAASHRSPPTSRSVVQVSCILVGHLSLGCLPLDPSSISIPIHHHHHHQPPPPRPQTQTIGDAMGTLVRSLFLETPRPRVSI</sequence>
<reference evidence="1 2" key="1">
    <citation type="journal article" date="2016" name="DNA Res.">
        <title>Genome sequence of Aspergillus luchuensis NBRC 4314.</title>
        <authorList>
            <person name="Yamada O."/>
            <person name="Machida M."/>
            <person name="Hosoyama A."/>
            <person name="Goto M."/>
            <person name="Takahashi T."/>
            <person name="Futagami T."/>
            <person name="Yamagata Y."/>
            <person name="Takeuchi M."/>
            <person name="Kobayashi T."/>
            <person name="Koike H."/>
            <person name="Abe K."/>
            <person name="Asai K."/>
            <person name="Arita M."/>
            <person name="Fujita N."/>
            <person name="Fukuda K."/>
            <person name="Higa K."/>
            <person name="Horikawa H."/>
            <person name="Ishikawa T."/>
            <person name="Jinno K."/>
            <person name="Kato Y."/>
            <person name="Kirimura K."/>
            <person name="Mizutani O."/>
            <person name="Nakasone K."/>
            <person name="Sano M."/>
            <person name="Shiraishi Y."/>
            <person name="Tsukahara M."/>
            <person name="Gomi K."/>
        </authorList>
    </citation>
    <scope>NUCLEOTIDE SEQUENCE [LARGE SCALE GENOMIC DNA]</scope>
    <source>
        <strain evidence="1 2">RIB 2604</strain>
    </source>
</reference>
<dbReference type="EMBL" id="BCWF01000018">
    <property type="protein sequence ID" value="GAT24264.1"/>
    <property type="molecule type" value="Genomic_DNA"/>
</dbReference>
<dbReference type="AlphaFoldDB" id="A0A146FDF8"/>
<reference evidence="2" key="2">
    <citation type="submission" date="2016-02" db="EMBL/GenBank/DDBJ databases">
        <title>Genome sequencing of Aspergillus luchuensis NBRC 4314.</title>
        <authorList>
            <person name="Yamada O."/>
        </authorList>
    </citation>
    <scope>NUCLEOTIDE SEQUENCE [LARGE SCALE GENOMIC DNA]</scope>
    <source>
        <strain evidence="2">RIB 2604</strain>
    </source>
</reference>
<organism evidence="1 2">
    <name type="scientific">Aspergillus kawachii</name>
    <name type="common">White koji mold</name>
    <name type="synonym">Aspergillus awamori var. kawachi</name>
    <dbReference type="NCBI Taxonomy" id="1069201"/>
    <lineage>
        <taxon>Eukaryota</taxon>
        <taxon>Fungi</taxon>
        <taxon>Dikarya</taxon>
        <taxon>Ascomycota</taxon>
        <taxon>Pezizomycotina</taxon>
        <taxon>Eurotiomycetes</taxon>
        <taxon>Eurotiomycetidae</taxon>
        <taxon>Eurotiales</taxon>
        <taxon>Aspergillaceae</taxon>
        <taxon>Aspergillus</taxon>
        <taxon>Aspergillus subgen. Circumdati</taxon>
    </lineage>
</organism>
<comment type="caution">
    <text evidence="1">The sequence shown here is derived from an EMBL/GenBank/DDBJ whole genome shotgun (WGS) entry which is preliminary data.</text>
</comment>
<proteinExistence type="predicted"/>
<accession>A0A146FDF8</accession>
<protein>
    <submittedName>
        <fullName evidence="1">Similar to An03g02800</fullName>
    </submittedName>
</protein>
<name>A0A146FDF8_ASPKA</name>
<evidence type="ECO:0000313" key="2">
    <source>
        <dbReference type="Proteomes" id="UP000075230"/>
    </source>
</evidence>
<evidence type="ECO:0000313" key="1">
    <source>
        <dbReference type="EMBL" id="GAT24264.1"/>
    </source>
</evidence>
<dbReference type="Proteomes" id="UP000075230">
    <property type="component" value="Unassembled WGS sequence"/>
</dbReference>